<keyword evidence="2" id="KW-0963">Cytoplasm</keyword>
<gene>
    <name evidence="7" type="ORF">M440DRAFT_1335560</name>
</gene>
<comment type="subcellular location">
    <subcellularLocation>
        <location evidence="1">Cytoplasm</location>
        <location evidence="1">Cytoskeleton</location>
        <location evidence="1">Microtubule organizing center</location>
        <location evidence="1">Spindle pole body</location>
    </subcellularLocation>
</comment>
<dbReference type="GO" id="GO:0099070">
    <property type="term" value="C:static microtubule bundle"/>
    <property type="evidence" value="ECO:0007669"/>
    <property type="project" value="UniProtKB-ARBA"/>
</dbReference>
<keyword evidence="4" id="KW-0175">Coiled coil</keyword>
<dbReference type="GO" id="GO:0005881">
    <property type="term" value="C:cytoplasmic microtubule"/>
    <property type="evidence" value="ECO:0007669"/>
    <property type="project" value="UniProtKB-ARBA"/>
</dbReference>
<dbReference type="FunFam" id="1.25.10.10:FF:000019">
    <property type="entry name" value="Cytoskeleton-associated protein 5"/>
    <property type="match status" value="1"/>
</dbReference>
<dbReference type="SMART" id="SM01349">
    <property type="entry name" value="TOG"/>
    <property type="match status" value="2"/>
</dbReference>
<dbReference type="EMBL" id="KZ679134">
    <property type="protein sequence ID" value="PTB75030.1"/>
    <property type="molecule type" value="Genomic_DNA"/>
</dbReference>
<dbReference type="AlphaFoldDB" id="A0A2T4C0C8"/>
<dbReference type="GO" id="GO:0061863">
    <property type="term" value="F:microtubule plus end polymerase"/>
    <property type="evidence" value="ECO:0007669"/>
    <property type="project" value="InterPro"/>
</dbReference>
<dbReference type="GO" id="GO:0046785">
    <property type="term" value="P:microtubule polymerization"/>
    <property type="evidence" value="ECO:0007669"/>
    <property type="project" value="InterPro"/>
</dbReference>
<proteinExistence type="predicted"/>
<dbReference type="Pfam" id="PF21042">
    <property type="entry name" value="Stu2_CTS"/>
    <property type="match status" value="1"/>
</dbReference>
<dbReference type="PANTHER" id="PTHR12609">
    <property type="entry name" value="MICROTUBULE ASSOCIATED PROTEIN XMAP215"/>
    <property type="match status" value="1"/>
</dbReference>
<dbReference type="STRING" id="983965.A0A2T4C0C8"/>
<dbReference type="GO" id="GO:0051010">
    <property type="term" value="F:microtubule plus-end binding"/>
    <property type="evidence" value="ECO:0007669"/>
    <property type="project" value="InterPro"/>
</dbReference>
<evidence type="ECO:0000259" key="6">
    <source>
        <dbReference type="SMART" id="SM01349"/>
    </source>
</evidence>
<feature type="domain" description="TOG" evidence="6">
    <location>
        <begin position="1"/>
        <end position="234"/>
    </location>
</feature>
<protein>
    <submittedName>
        <fullName evidence="7">ARM repeat-containing protein</fullName>
    </submittedName>
</protein>
<dbReference type="Proteomes" id="UP000240760">
    <property type="component" value="Unassembled WGS sequence"/>
</dbReference>
<feature type="region of interest" description="Disordered" evidence="5">
    <location>
        <begin position="504"/>
        <end position="642"/>
    </location>
</feature>
<evidence type="ECO:0000256" key="3">
    <source>
        <dbReference type="ARBA" id="ARBA00023212"/>
    </source>
</evidence>
<feature type="compositionally biased region" description="Basic and acidic residues" evidence="5">
    <location>
        <begin position="227"/>
        <end position="240"/>
    </location>
</feature>
<feature type="domain" description="TOG" evidence="6">
    <location>
        <begin position="276"/>
        <end position="508"/>
    </location>
</feature>
<dbReference type="GO" id="GO:0030951">
    <property type="term" value="P:establishment or maintenance of microtubule cytoskeleton polarity"/>
    <property type="evidence" value="ECO:0007669"/>
    <property type="project" value="InterPro"/>
</dbReference>
<dbReference type="OrthoDB" id="205662at2759"/>
<dbReference type="GO" id="GO:0051315">
    <property type="term" value="P:attachment of mitotic spindle microtubules to kinetochore"/>
    <property type="evidence" value="ECO:0007669"/>
    <property type="project" value="UniProtKB-ARBA"/>
</dbReference>
<dbReference type="SUPFAM" id="SSF48371">
    <property type="entry name" value="ARM repeat"/>
    <property type="match status" value="1"/>
</dbReference>
<dbReference type="GO" id="GO:0000022">
    <property type="term" value="P:mitotic spindle elongation"/>
    <property type="evidence" value="ECO:0007669"/>
    <property type="project" value="UniProtKB-ARBA"/>
</dbReference>
<accession>A0A2T4C0C8</accession>
<keyword evidence="8" id="KW-1185">Reference proteome</keyword>
<dbReference type="InterPro" id="IPR045110">
    <property type="entry name" value="XMAP215"/>
</dbReference>
<sequence length="875" mass="94541">MADQEEDLSSLPLPDRFSHKNWKVRKQAYEDVAKQFAKSPDESDPCFRPFLNDPGLWKSAVADSNVAAQQEAIAALCEFLKYGGRDCALRTRGVAITPIVEKCLSSTRPAIKQNSLEALLLFIELDTAAPVVEEVLPGLGNKVPKNVAATLNALTQIVHNYGCKIVDPKPILKALPKAFGAADKNVRAEATGLAVELYRWLREAMKPMFWGDLKPTQQTDLEAQFEKVKAEGTPKQERLLRSQQEQAESGGGGGGEDGEEGEEEEAEEPAEIDAFALAEPEDVLKKVPPNFSESLASSKWKDRKEAVEALYAVVNVPRIKDGDFNEIVRGLAKCMKDANVAVVTQAAQCIEALAKGLRQGFGKHRATVMQPIMERLKEKKATVADALGAALDATFEATSLSDCLEDIFAFLGNKNPQVKEGTMKFLIRCLRTTREVPTKPEIAQICEAGKKLLSESSPALRDGGAEILGTVMKIIGERAMTPNLEGLDDIRKTKIKEYFETAEVKAKEKPKPAPKPAPAAAPKKVVGAKKPAAGVKRPAAAAPAEAPPATKVAGSKLGLPKTGGLKAPQKRAVGAASGAASGASSPRRSGPIMPEEDPLPPTPPQPKVAAPSRGLTGRSLAKPAPAPVQMPSDSPPPSSGLSAIERAELEELRTANDRLTRHIDDLRQERSKFTSEIQELKNQNASLIEDHTRDVLSIKAKETQLVRARSDAEAAEQTNERLRRELERLKKALSRAESLNASAGITSPTFEDAPTYRDHMAAPSARNRMSFASNLSEERENGDVPYPRNKFSPELRYAGSTGSSGRASPARGFRNIASHDDGSDSTLTSARDRPVSSIPQSGSNGAESWRRAAEVTSQLKARIEQMKAKQSFARP</sequence>
<keyword evidence="3" id="KW-0206">Cytoskeleton</keyword>
<dbReference type="FunFam" id="1.25.10.10:FF:000282">
    <property type="entry name" value="Spindle pole body component"/>
    <property type="match status" value="1"/>
</dbReference>
<dbReference type="Gene3D" id="1.25.10.10">
    <property type="entry name" value="Leucine-rich Repeat Variant"/>
    <property type="match status" value="2"/>
</dbReference>
<organism evidence="7 8">
    <name type="scientific">Trichoderma longibrachiatum ATCC 18648</name>
    <dbReference type="NCBI Taxonomy" id="983965"/>
    <lineage>
        <taxon>Eukaryota</taxon>
        <taxon>Fungi</taxon>
        <taxon>Dikarya</taxon>
        <taxon>Ascomycota</taxon>
        <taxon>Pezizomycotina</taxon>
        <taxon>Sordariomycetes</taxon>
        <taxon>Hypocreomycetidae</taxon>
        <taxon>Hypocreales</taxon>
        <taxon>Hypocreaceae</taxon>
        <taxon>Trichoderma</taxon>
    </lineage>
</organism>
<reference evidence="7 8" key="1">
    <citation type="submission" date="2016-07" db="EMBL/GenBank/DDBJ databases">
        <title>Multiple horizontal gene transfer events from other fungi enriched the ability of initially mycotrophic Trichoderma (Ascomycota) to feed on dead plant biomass.</title>
        <authorList>
            <consortium name="DOE Joint Genome Institute"/>
            <person name="Aerts A."/>
            <person name="Atanasova L."/>
            <person name="Chenthamara K."/>
            <person name="Zhang J."/>
            <person name="Grujic M."/>
            <person name="Henrissat B."/>
            <person name="Kuo A."/>
            <person name="Salamov A."/>
            <person name="Lipzen A."/>
            <person name="Labutti K."/>
            <person name="Barry K."/>
            <person name="Miao Y."/>
            <person name="Rahimi M.J."/>
            <person name="Shen Q."/>
            <person name="Grigoriev I.V."/>
            <person name="Kubicek C.P."/>
            <person name="Druzhinina I.S."/>
        </authorList>
    </citation>
    <scope>NUCLEOTIDE SEQUENCE [LARGE SCALE GENOMIC DNA]</scope>
    <source>
        <strain evidence="7 8">ATCC 18648</strain>
    </source>
</reference>
<dbReference type="GO" id="GO:1990498">
    <property type="term" value="C:mitotic spindle microtubule"/>
    <property type="evidence" value="ECO:0007669"/>
    <property type="project" value="UniProtKB-ARBA"/>
</dbReference>
<evidence type="ECO:0000256" key="5">
    <source>
        <dbReference type="SAM" id="MobiDB-lite"/>
    </source>
</evidence>
<evidence type="ECO:0000256" key="2">
    <source>
        <dbReference type="ARBA" id="ARBA00022490"/>
    </source>
</evidence>
<dbReference type="GO" id="GO:0000776">
    <property type="term" value="C:kinetochore"/>
    <property type="evidence" value="ECO:0007669"/>
    <property type="project" value="UniProtKB-ARBA"/>
</dbReference>
<feature type="compositionally biased region" description="Low complexity" evidence="5">
    <location>
        <begin position="574"/>
        <end position="593"/>
    </location>
</feature>
<dbReference type="GO" id="GO:1990571">
    <property type="term" value="P:meiotic centromere clustering"/>
    <property type="evidence" value="ECO:0007669"/>
    <property type="project" value="UniProtKB-ARBA"/>
</dbReference>
<dbReference type="InterPro" id="IPR048491">
    <property type="entry name" value="XMAP215_CLASP_TOG"/>
</dbReference>
<feature type="coiled-coil region" evidence="4">
    <location>
        <begin position="649"/>
        <end position="742"/>
    </location>
</feature>
<feature type="compositionally biased region" description="Low complexity" evidence="5">
    <location>
        <begin position="520"/>
        <end position="553"/>
    </location>
</feature>
<dbReference type="InterPro" id="IPR048492">
    <property type="entry name" value="Stu2_CTS"/>
</dbReference>
<dbReference type="InterPro" id="IPR011989">
    <property type="entry name" value="ARM-like"/>
</dbReference>
<dbReference type="Pfam" id="PF21041">
    <property type="entry name" value="XMAP215_CLASP_TOG"/>
    <property type="match status" value="2"/>
</dbReference>
<dbReference type="InterPro" id="IPR016024">
    <property type="entry name" value="ARM-type_fold"/>
</dbReference>
<evidence type="ECO:0000256" key="4">
    <source>
        <dbReference type="SAM" id="Coils"/>
    </source>
</evidence>
<dbReference type="InterPro" id="IPR034085">
    <property type="entry name" value="TOG"/>
</dbReference>
<feature type="compositionally biased region" description="Polar residues" evidence="5">
    <location>
        <begin position="837"/>
        <end position="846"/>
    </location>
</feature>
<evidence type="ECO:0000313" key="8">
    <source>
        <dbReference type="Proteomes" id="UP000240760"/>
    </source>
</evidence>
<feature type="compositionally biased region" description="Acidic residues" evidence="5">
    <location>
        <begin position="256"/>
        <end position="270"/>
    </location>
</feature>
<feature type="region of interest" description="Disordered" evidence="5">
    <location>
        <begin position="227"/>
        <end position="270"/>
    </location>
</feature>
<feature type="compositionally biased region" description="Pro residues" evidence="5">
    <location>
        <begin position="624"/>
        <end position="638"/>
    </location>
</feature>
<evidence type="ECO:0000313" key="7">
    <source>
        <dbReference type="EMBL" id="PTB75030.1"/>
    </source>
</evidence>
<dbReference type="GO" id="GO:0044732">
    <property type="term" value="C:mitotic spindle pole body"/>
    <property type="evidence" value="ECO:0007669"/>
    <property type="project" value="UniProtKB-ARBA"/>
</dbReference>
<feature type="region of interest" description="Disordered" evidence="5">
    <location>
        <begin position="775"/>
        <end position="854"/>
    </location>
</feature>
<name>A0A2T4C0C8_TRILO</name>
<evidence type="ECO:0000256" key="1">
    <source>
        <dbReference type="ARBA" id="ARBA00004317"/>
    </source>
</evidence>